<reference evidence="2 3" key="1">
    <citation type="submission" date="2018-09" db="EMBL/GenBank/DDBJ databases">
        <title>YIM 75507 draft genome.</title>
        <authorList>
            <person name="Tang S."/>
            <person name="Feng Y."/>
        </authorList>
    </citation>
    <scope>NUCLEOTIDE SEQUENCE [LARGE SCALE GENOMIC DNA]</scope>
    <source>
        <strain evidence="2 3">YIM 75507</strain>
    </source>
</reference>
<dbReference type="Pfam" id="PF13649">
    <property type="entry name" value="Methyltransf_25"/>
    <property type="match status" value="1"/>
</dbReference>
<proteinExistence type="predicted"/>
<evidence type="ECO:0000313" key="2">
    <source>
        <dbReference type="EMBL" id="RJL25091.1"/>
    </source>
</evidence>
<keyword evidence="2" id="KW-0808">Transferase</keyword>
<dbReference type="InterPro" id="IPR041698">
    <property type="entry name" value="Methyltransf_25"/>
</dbReference>
<dbReference type="PANTHER" id="PTHR42912">
    <property type="entry name" value="METHYLTRANSFERASE"/>
    <property type="match status" value="1"/>
</dbReference>
<dbReference type="RefSeq" id="WP_119929452.1">
    <property type="nucleotide sequence ID" value="NZ_QZEY01000013.1"/>
</dbReference>
<dbReference type="InterPro" id="IPR029063">
    <property type="entry name" value="SAM-dependent_MTases_sf"/>
</dbReference>
<organism evidence="2 3">
    <name type="scientific">Bailinhaonella thermotolerans</name>
    <dbReference type="NCBI Taxonomy" id="1070861"/>
    <lineage>
        <taxon>Bacteria</taxon>
        <taxon>Bacillati</taxon>
        <taxon>Actinomycetota</taxon>
        <taxon>Actinomycetes</taxon>
        <taxon>Streptosporangiales</taxon>
        <taxon>Streptosporangiaceae</taxon>
        <taxon>Bailinhaonella</taxon>
    </lineage>
</organism>
<evidence type="ECO:0000259" key="1">
    <source>
        <dbReference type="Pfam" id="PF13649"/>
    </source>
</evidence>
<keyword evidence="3" id="KW-1185">Reference proteome</keyword>
<protein>
    <submittedName>
        <fullName evidence="2">Methyltransferase domain-containing protein</fullName>
    </submittedName>
</protein>
<accession>A0A3A4AA72</accession>
<dbReference type="GO" id="GO:0032259">
    <property type="term" value="P:methylation"/>
    <property type="evidence" value="ECO:0007669"/>
    <property type="project" value="UniProtKB-KW"/>
</dbReference>
<name>A0A3A4AA72_9ACTN</name>
<comment type="caution">
    <text evidence="2">The sequence shown here is derived from an EMBL/GenBank/DDBJ whole genome shotgun (WGS) entry which is preliminary data.</text>
</comment>
<dbReference type="Gene3D" id="3.40.50.150">
    <property type="entry name" value="Vaccinia Virus protein VP39"/>
    <property type="match status" value="1"/>
</dbReference>
<sequence length="223" mass="23882">MTEPSYLTATRAGYDSFAAEYAEAAADELGEKPFQLAMLAEFAERVRSAGAGPVADIGCGPGRVSAHLASLGVDVFGLDLSSEMIALARRTYPGLRFDVGAMPDLDLADASLGGVLAWYSVIHLPPELLPAAFAEFRRVLVPGGHLLLAFQVGDEPLHVSEAFGHEVALDFHRLRPERVSDLLEDAGFRVDARLVRGPHDPGTSETRLTERMPQAYILASAPA</sequence>
<dbReference type="Proteomes" id="UP000265768">
    <property type="component" value="Unassembled WGS sequence"/>
</dbReference>
<keyword evidence="2" id="KW-0489">Methyltransferase</keyword>
<gene>
    <name evidence="2" type="ORF">D5H75_27485</name>
</gene>
<dbReference type="EMBL" id="QZEY01000013">
    <property type="protein sequence ID" value="RJL25091.1"/>
    <property type="molecule type" value="Genomic_DNA"/>
</dbReference>
<dbReference type="SUPFAM" id="SSF53335">
    <property type="entry name" value="S-adenosyl-L-methionine-dependent methyltransferases"/>
    <property type="match status" value="1"/>
</dbReference>
<feature type="domain" description="Methyltransferase" evidence="1">
    <location>
        <begin position="54"/>
        <end position="144"/>
    </location>
</feature>
<dbReference type="InterPro" id="IPR050508">
    <property type="entry name" value="Methyltransf_Superfamily"/>
</dbReference>
<dbReference type="CDD" id="cd02440">
    <property type="entry name" value="AdoMet_MTases"/>
    <property type="match status" value="1"/>
</dbReference>
<dbReference type="AlphaFoldDB" id="A0A3A4AA72"/>
<dbReference type="PANTHER" id="PTHR42912:SF95">
    <property type="entry name" value="METHYLTRANSFERASE TYPE 11 DOMAIN-CONTAINING PROTEIN"/>
    <property type="match status" value="1"/>
</dbReference>
<dbReference type="GO" id="GO:0008168">
    <property type="term" value="F:methyltransferase activity"/>
    <property type="evidence" value="ECO:0007669"/>
    <property type="project" value="UniProtKB-KW"/>
</dbReference>
<evidence type="ECO:0000313" key="3">
    <source>
        <dbReference type="Proteomes" id="UP000265768"/>
    </source>
</evidence>
<dbReference type="OrthoDB" id="9805171at2"/>